<keyword evidence="1" id="KW-0812">Transmembrane</keyword>
<accession>A0ABS9LBS1</accession>
<evidence type="ECO:0000313" key="2">
    <source>
        <dbReference type="EMBL" id="MCG2624132.1"/>
    </source>
</evidence>
<dbReference type="EMBL" id="JAKLTQ010000020">
    <property type="protein sequence ID" value="MCG2624132.1"/>
    <property type="molecule type" value="Genomic_DNA"/>
</dbReference>
<comment type="caution">
    <text evidence="2">The sequence shown here is derived from an EMBL/GenBank/DDBJ whole genome shotgun (WGS) entry which is preliminary data.</text>
</comment>
<keyword evidence="1" id="KW-0472">Membrane</keyword>
<feature type="non-terminal residue" evidence="2">
    <location>
        <position position="162"/>
    </location>
</feature>
<evidence type="ECO:0000256" key="1">
    <source>
        <dbReference type="SAM" id="Phobius"/>
    </source>
</evidence>
<protein>
    <submittedName>
        <fullName evidence="2">Amino acid-binding protein</fullName>
    </submittedName>
</protein>
<evidence type="ECO:0000313" key="3">
    <source>
        <dbReference type="Proteomes" id="UP001165368"/>
    </source>
</evidence>
<organism evidence="2 3">
    <name type="scientific">Arthrobacter hankyongi</name>
    <dbReference type="NCBI Taxonomy" id="2904801"/>
    <lineage>
        <taxon>Bacteria</taxon>
        <taxon>Bacillati</taxon>
        <taxon>Actinomycetota</taxon>
        <taxon>Actinomycetes</taxon>
        <taxon>Micrococcales</taxon>
        <taxon>Micrococcaceae</taxon>
        <taxon>Arthrobacter</taxon>
    </lineage>
</organism>
<feature type="transmembrane region" description="Helical" evidence="1">
    <location>
        <begin position="55"/>
        <end position="74"/>
    </location>
</feature>
<dbReference type="Proteomes" id="UP001165368">
    <property type="component" value="Unassembled WGS sequence"/>
</dbReference>
<keyword evidence="3" id="KW-1185">Reference proteome</keyword>
<sequence>MKRRDSETAGAALACDSCGQLPHPEKVRLTLANVAAMLPIELLVHAAVVHAALPYVLKVLVLTVTATVLVIWVAEPSARHALRGWLHAPALRHRCRLRSSPSLWHIHALADNPDGQQKLAETISKAGADILIQQSRGVAGAVLGELVVGAPDHVTHADLSIH</sequence>
<keyword evidence="1" id="KW-1133">Transmembrane helix</keyword>
<gene>
    <name evidence="2" type="ORF">LVY72_19785</name>
</gene>
<name>A0ABS9LBS1_9MICC</name>
<proteinExistence type="predicted"/>
<feature type="transmembrane region" description="Helical" evidence="1">
    <location>
        <begin position="29"/>
        <end position="49"/>
    </location>
</feature>
<reference evidence="2" key="1">
    <citation type="submission" date="2022-01" db="EMBL/GenBank/DDBJ databases">
        <authorList>
            <person name="Jo J.-H."/>
            <person name="Im W.-T."/>
        </authorList>
    </citation>
    <scope>NUCLEOTIDE SEQUENCE</scope>
    <source>
        <strain evidence="2">I2-34</strain>
    </source>
</reference>